<dbReference type="InterPro" id="IPR046174">
    <property type="entry name" value="DUF6176"/>
</dbReference>
<name>A0ABV9DBI6_9MICO</name>
<reference evidence="3" key="1">
    <citation type="journal article" date="2019" name="Int. J. Syst. Evol. Microbiol.">
        <title>The Global Catalogue of Microorganisms (GCM) 10K type strain sequencing project: providing services to taxonomists for standard genome sequencing and annotation.</title>
        <authorList>
            <consortium name="The Broad Institute Genomics Platform"/>
            <consortium name="The Broad Institute Genome Sequencing Center for Infectious Disease"/>
            <person name="Wu L."/>
            <person name="Ma J."/>
        </authorList>
    </citation>
    <scope>NUCLEOTIDE SEQUENCE [LARGE SCALE GENOMIC DNA]</scope>
    <source>
        <strain evidence="3">JCM 3369</strain>
    </source>
</reference>
<dbReference type="Pfam" id="PF19673">
    <property type="entry name" value="DUF6176"/>
    <property type="match status" value="1"/>
</dbReference>
<dbReference type="RefSeq" id="WP_122825530.1">
    <property type="nucleotide sequence ID" value="NZ_CP033325.1"/>
</dbReference>
<evidence type="ECO:0000313" key="2">
    <source>
        <dbReference type="EMBL" id="MFC4555154.1"/>
    </source>
</evidence>
<proteinExistence type="predicted"/>
<comment type="caution">
    <text evidence="2">The sequence shown here is derived from an EMBL/GenBank/DDBJ whole genome shotgun (WGS) entry which is preliminary data.</text>
</comment>
<dbReference type="Proteomes" id="UP001595955">
    <property type="component" value="Unassembled WGS sequence"/>
</dbReference>
<feature type="region of interest" description="Disordered" evidence="1">
    <location>
        <begin position="1"/>
        <end position="28"/>
    </location>
</feature>
<keyword evidence="3" id="KW-1185">Reference proteome</keyword>
<accession>A0ABV9DBI6</accession>
<evidence type="ECO:0000313" key="3">
    <source>
        <dbReference type="Proteomes" id="UP001595955"/>
    </source>
</evidence>
<sequence>MSEPEPYTPFRPAAPEAPGHPMPPSVPAGLRLELSRARLLDGAEERLGEWMHMLHDRYDECLETLPAERAVVEATFKHTEADGSVWMYHLSLMGTDGAGLDTTNPVDAAHDAYARRTKEPGWEELTPLLLLAPAHLTEAMAAWGRTGRVDDGATPAAAPTTPAAAPTAPGADA</sequence>
<protein>
    <submittedName>
        <fullName evidence="2">DUF6176 family protein</fullName>
    </submittedName>
</protein>
<dbReference type="EMBL" id="JBHSGF010000004">
    <property type="protein sequence ID" value="MFC4555154.1"/>
    <property type="molecule type" value="Genomic_DNA"/>
</dbReference>
<feature type="compositionally biased region" description="Low complexity" evidence="1">
    <location>
        <begin position="152"/>
        <end position="173"/>
    </location>
</feature>
<organism evidence="2 3">
    <name type="scientific">Georgenia faecalis</name>
    <dbReference type="NCBI Taxonomy" id="2483799"/>
    <lineage>
        <taxon>Bacteria</taxon>
        <taxon>Bacillati</taxon>
        <taxon>Actinomycetota</taxon>
        <taxon>Actinomycetes</taxon>
        <taxon>Micrococcales</taxon>
        <taxon>Bogoriellaceae</taxon>
        <taxon>Georgenia</taxon>
    </lineage>
</organism>
<evidence type="ECO:0000256" key="1">
    <source>
        <dbReference type="SAM" id="MobiDB-lite"/>
    </source>
</evidence>
<gene>
    <name evidence="2" type="ORF">ACFO3F_07820</name>
</gene>
<feature type="region of interest" description="Disordered" evidence="1">
    <location>
        <begin position="147"/>
        <end position="173"/>
    </location>
</feature>